<evidence type="ECO:0000313" key="3">
    <source>
        <dbReference type="Proteomes" id="UP000826254"/>
    </source>
</evidence>
<accession>A0A8T8WB73</accession>
<organism evidence="2 3">
    <name type="scientific">Halobaculum magnesiiphilum</name>
    <dbReference type="NCBI Taxonomy" id="1017351"/>
    <lineage>
        <taxon>Archaea</taxon>
        <taxon>Methanobacteriati</taxon>
        <taxon>Methanobacteriota</taxon>
        <taxon>Stenosarchaea group</taxon>
        <taxon>Halobacteria</taxon>
        <taxon>Halobacteriales</taxon>
        <taxon>Haloferacaceae</taxon>
        <taxon>Halobaculum</taxon>
    </lineage>
</organism>
<feature type="transmembrane region" description="Helical" evidence="1">
    <location>
        <begin position="25"/>
        <end position="43"/>
    </location>
</feature>
<dbReference type="Proteomes" id="UP000826254">
    <property type="component" value="Chromosome"/>
</dbReference>
<gene>
    <name evidence="2" type="ORF">K6T50_12355</name>
</gene>
<dbReference type="RefSeq" id="WP_222606890.1">
    <property type="nucleotide sequence ID" value="NZ_CP081958.1"/>
</dbReference>
<keyword evidence="1" id="KW-1133">Transmembrane helix</keyword>
<reference evidence="2 3" key="1">
    <citation type="journal article" date="2021" name="Int. J. Syst. Evol. Microbiol.">
        <title>Halobaculum halophilum sp. nov. and Halobaculum salinum sp. nov., isolated from salt lake and saline soil.</title>
        <authorList>
            <person name="Cui H.L."/>
            <person name="Shi X.W."/>
            <person name="Yin X.M."/>
            <person name="Yang X.Y."/>
            <person name="Hou J."/>
            <person name="Zhu L."/>
        </authorList>
    </citation>
    <scope>NUCLEOTIDE SEQUENCE [LARGE SCALE GENOMIC DNA]</scope>
    <source>
        <strain evidence="2 3">NBRC 109044</strain>
    </source>
</reference>
<keyword evidence="1" id="KW-0472">Membrane</keyword>
<proteinExistence type="predicted"/>
<feature type="transmembrane region" description="Helical" evidence="1">
    <location>
        <begin position="49"/>
        <end position="71"/>
    </location>
</feature>
<sequence>MVWIPIPRTLTRAVSGIFRGTPARIAWKLFVLVFGTLILYYTVAVSNSYFVMAVVGIVLSIALSSTIRGAVMDVWRSRWTKV</sequence>
<evidence type="ECO:0000256" key="1">
    <source>
        <dbReference type="SAM" id="Phobius"/>
    </source>
</evidence>
<dbReference type="EMBL" id="CP081958">
    <property type="protein sequence ID" value="QZP37075.1"/>
    <property type="molecule type" value="Genomic_DNA"/>
</dbReference>
<dbReference type="KEGG" id="hmp:K6T50_12355"/>
<keyword evidence="1" id="KW-0812">Transmembrane</keyword>
<dbReference type="GeneID" id="67178947"/>
<dbReference type="AlphaFoldDB" id="A0A8T8WB73"/>
<keyword evidence="3" id="KW-1185">Reference proteome</keyword>
<evidence type="ECO:0000313" key="2">
    <source>
        <dbReference type="EMBL" id="QZP37075.1"/>
    </source>
</evidence>
<protein>
    <submittedName>
        <fullName evidence="2">Uncharacterized protein</fullName>
    </submittedName>
</protein>
<name>A0A8T8WB73_9EURY</name>